<reference evidence="3 4" key="1">
    <citation type="journal article" date="2020" name="IScience">
        <title>Genome Sequencing of the Endangered Kingdonia uniflora (Circaeasteraceae, Ranunculales) Reveals Potential Mechanisms of Evolutionary Specialization.</title>
        <authorList>
            <person name="Sun Y."/>
            <person name="Deng T."/>
            <person name="Zhang A."/>
            <person name="Moore M.J."/>
            <person name="Landis J.B."/>
            <person name="Lin N."/>
            <person name="Zhang H."/>
            <person name="Zhang X."/>
            <person name="Huang J."/>
            <person name="Zhang X."/>
            <person name="Sun H."/>
            <person name="Wang H."/>
        </authorList>
    </citation>
    <scope>NUCLEOTIDE SEQUENCE [LARGE SCALE GENOMIC DNA]</scope>
    <source>
        <strain evidence="3">TB1705</strain>
        <tissue evidence="3">Leaf</tissue>
    </source>
</reference>
<dbReference type="SUPFAM" id="SSF53098">
    <property type="entry name" value="Ribonuclease H-like"/>
    <property type="match status" value="1"/>
</dbReference>
<evidence type="ECO:0000313" key="3">
    <source>
        <dbReference type="EMBL" id="KAF6170887.1"/>
    </source>
</evidence>
<dbReference type="InterPro" id="IPR051132">
    <property type="entry name" value="3-5_Exonuclease_domain"/>
</dbReference>
<gene>
    <name evidence="3" type="ORF">GIB67_014704</name>
</gene>
<dbReference type="Proteomes" id="UP000541444">
    <property type="component" value="Unassembled WGS sequence"/>
</dbReference>
<evidence type="ECO:0008006" key="5">
    <source>
        <dbReference type="Google" id="ProtNLM"/>
    </source>
</evidence>
<dbReference type="Gene3D" id="3.30.420.10">
    <property type="entry name" value="Ribonuclease H-like superfamily/Ribonuclease H"/>
    <property type="match status" value="1"/>
</dbReference>
<dbReference type="GO" id="GO:0008408">
    <property type="term" value="F:3'-5' exonuclease activity"/>
    <property type="evidence" value="ECO:0007669"/>
    <property type="project" value="TreeGrafter"/>
</dbReference>
<dbReference type="GO" id="GO:0003676">
    <property type="term" value="F:nucleic acid binding"/>
    <property type="evidence" value="ECO:0007669"/>
    <property type="project" value="InterPro"/>
</dbReference>
<dbReference type="AlphaFoldDB" id="A0A7J7NUK5"/>
<dbReference type="InterPro" id="IPR012337">
    <property type="entry name" value="RNaseH-like_sf"/>
</dbReference>
<dbReference type="OrthoDB" id="446462at2759"/>
<keyword evidence="1" id="KW-0540">Nuclease</keyword>
<dbReference type="GO" id="GO:0005634">
    <property type="term" value="C:nucleus"/>
    <property type="evidence" value="ECO:0007669"/>
    <property type="project" value="TreeGrafter"/>
</dbReference>
<sequence length="106" mass="12133">MNYLPQSLKNFLSDSAAIFVGLEVGDGVVKLREEYRLNCSRHADIKELAKARCPGRFCRPGLKDLAWEVANLRMANPKHVCMSNWENRVLDVHQIEYAYIDAFASF</sequence>
<keyword evidence="4" id="KW-1185">Reference proteome</keyword>
<evidence type="ECO:0000256" key="1">
    <source>
        <dbReference type="ARBA" id="ARBA00022722"/>
    </source>
</evidence>
<protein>
    <recommendedName>
        <fullName evidence="5">3'-5' exonuclease domain-containing protein</fullName>
    </recommendedName>
</protein>
<evidence type="ECO:0000313" key="4">
    <source>
        <dbReference type="Proteomes" id="UP000541444"/>
    </source>
</evidence>
<evidence type="ECO:0000256" key="2">
    <source>
        <dbReference type="ARBA" id="ARBA00022801"/>
    </source>
</evidence>
<dbReference type="PANTHER" id="PTHR13620">
    <property type="entry name" value="3-5 EXONUCLEASE"/>
    <property type="match status" value="1"/>
</dbReference>
<proteinExistence type="predicted"/>
<accession>A0A7J7NUK5</accession>
<keyword evidence="2" id="KW-0378">Hydrolase</keyword>
<dbReference type="GO" id="GO:0005737">
    <property type="term" value="C:cytoplasm"/>
    <property type="evidence" value="ECO:0007669"/>
    <property type="project" value="TreeGrafter"/>
</dbReference>
<organism evidence="3 4">
    <name type="scientific">Kingdonia uniflora</name>
    <dbReference type="NCBI Taxonomy" id="39325"/>
    <lineage>
        <taxon>Eukaryota</taxon>
        <taxon>Viridiplantae</taxon>
        <taxon>Streptophyta</taxon>
        <taxon>Embryophyta</taxon>
        <taxon>Tracheophyta</taxon>
        <taxon>Spermatophyta</taxon>
        <taxon>Magnoliopsida</taxon>
        <taxon>Ranunculales</taxon>
        <taxon>Circaeasteraceae</taxon>
        <taxon>Kingdonia</taxon>
    </lineage>
</organism>
<dbReference type="InterPro" id="IPR036397">
    <property type="entry name" value="RNaseH_sf"/>
</dbReference>
<comment type="caution">
    <text evidence="3">The sequence shown here is derived from an EMBL/GenBank/DDBJ whole genome shotgun (WGS) entry which is preliminary data.</text>
</comment>
<name>A0A7J7NUK5_9MAGN</name>
<dbReference type="PANTHER" id="PTHR13620:SF121">
    <property type="entry name" value="EMB|CAB82946.1-RELATED"/>
    <property type="match status" value="1"/>
</dbReference>
<dbReference type="EMBL" id="JACGCM010000554">
    <property type="protein sequence ID" value="KAF6170887.1"/>
    <property type="molecule type" value="Genomic_DNA"/>
</dbReference>